<dbReference type="PANTHER" id="PTHR12243:SF67">
    <property type="entry name" value="COREPRESSOR OF PANGOLIN, ISOFORM A-RELATED"/>
    <property type="match status" value="1"/>
</dbReference>
<gene>
    <name evidence="3" type="ORF">QE152_g26844</name>
</gene>
<dbReference type="SMART" id="SM00595">
    <property type="entry name" value="MADF"/>
    <property type="match status" value="1"/>
</dbReference>
<organism evidence="3 4">
    <name type="scientific">Popillia japonica</name>
    <name type="common">Japanese beetle</name>
    <dbReference type="NCBI Taxonomy" id="7064"/>
    <lineage>
        <taxon>Eukaryota</taxon>
        <taxon>Metazoa</taxon>
        <taxon>Ecdysozoa</taxon>
        <taxon>Arthropoda</taxon>
        <taxon>Hexapoda</taxon>
        <taxon>Insecta</taxon>
        <taxon>Pterygota</taxon>
        <taxon>Neoptera</taxon>
        <taxon>Endopterygota</taxon>
        <taxon>Coleoptera</taxon>
        <taxon>Polyphaga</taxon>
        <taxon>Scarabaeiformia</taxon>
        <taxon>Scarabaeidae</taxon>
        <taxon>Rutelinae</taxon>
        <taxon>Popillia</taxon>
    </lineage>
</organism>
<proteinExistence type="predicted"/>
<dbReference type="InterPro" id="IPR001005">
    <property type="entry name" value="SANT/Myb"/>
</dbReference>
<dbReference type="PANTHER" id="PTHR12243">
    <property type="entry name" value="MADF DOMAIN TRANSCRIPTION FACTOR"/>
    <property type="match status" value="1"/>
</dbReference>
<evidence type="ECO:0000259" key="2">
    <source>
        <dbReference type="PROSITE" id="PS51029"/>
    </source>
</evidence>
<dbReference type="PROSITE" id="PS50090">
    <property type="entry name" value="MYB_LIKE"/>
    <property type="match status" value="1"/>
</dbReference>
<feature type="domain" description="Myb-like" evidence="1">
    <location>
        <begin position="1"/>
        <end position="61"/>
    </location>
</feature>
<protein>
    <submittedName>
        <fullName evidence="3">Alcohol dehydrogenase transcription factor Myb/SANT-like</fullName>
    </submittedName>
</protein>
<reference evidence="3 4" key="1">
    <citation type="journal article" date="2024" name="BMC Genomics">
        <title>De novo assembly and annotation of Popillia japonica's genome with initial clues to its potential as an invasive pest.</title>
        <authorList>
            <person name="Cucini C."/>
            <person name="Boschi S."/>
            <person name="Funari R."/>
            <person name="Cardaioli E."/>
            <person name="Iannotti N."/>
            <person name="Marturano G."/>
            <person name="Paoli F."/>
            <person name="Bruttini M."/>
            <person name="Carapelli A."/>
            <person name="Frati F."/>
            <person name="Nardi F."/>
        </authorList>
    </citation>
    <scope>NUCLEOTIDE SEQUENCE [LARGE SCALE GENOMIC DNA]</scope>
    <source>
        <strain evidence="3">DMR45628</strain>
    </source>
</reference>
<name>A0AAW1JVK7_POPJA</name>
<keyword evidence="4" id="KW-1185">Reference proteome</keyword>
<comment type="caution">
    <text evidence="3">The sequence shown here is derived from an EMBL/GenBank/DDBJ whole genome shotgun (WGS) entry which is preliminary data.</text>
</comment>
<dbReference type="Proteomes" id="UP001458880">
    <property type="component" value="Unassembled WGS sequence"/>
</dbReference>
<evidence type="ECO:0000313" key="3">
    <source>
        <dbReference type="EMBL" id="KAK9709047.1"/>
    </source>
</evidence>
<evidence type="ECO:0000259" key="1">
    <source>
        <dbReference type="PROSITE" id="PS50090"/>
    </source>
</evidence>
<dbReference type="InterPro" id="IPR039353">
    <property type="entry name" value="TF_Adf1"/>
</dbReference>
<dbReference type="PROSITE" id="PS51029">
    <property type="entry name" value="MADF"/>
    <property type="match status" value="1"/>
</dbReference>
<sequence>MWTTEEIENLVMLVQERREIYDSSLSGHSNVNAIDICWREIPTHFSNKDVKLLKNKWQILRDSYRQRKRDMSSLKSGDGAKPVKQWAYFECLTFLDPFLANRETTTNAPVIEEYVVEEDGTLNALENTEPGYSQESETNDILVEMSEDIQPTRSSTPCSSTSKLSRKRKIATILKL</sequence>
<dbReference type="EMBL" id="JASPKY010000318">
    <property type="protein sequence ID" value="KAK9709047.1"/>
    <property type="molecule type" value="Genomic_DNA"/>
</dbReference>
<dbReference type="InterPro" id="IPR006578">
    <property type="entry name" value="MADF-dom"/>
</dbReference>
<accession>A0AAW1JVK7</accession>
<evidence type="ECO:0000313" key="4">
    <source>
        <dbReference type="Proteomes" id="UP001458880"/>
    </source>
</evidence>
<dbReference type="Pfam" id="PF10545">
    <property type="entry name" value="MADF_DNA_bdg"/>
    <property type="match status" value="1"/>
</dbReference>
<dbReference type="AlphaFoldDB" id="A0AAW1JVK7"/>
<feature type="domain" description="MADF" evidence="2">
    <location>
        <begin position="9"/>
        <end position="100"/>
    </location>
</feature>